<dbReference type="PANTHER" id="PTHR16222">
    <property type="entry name" value="ADP-RIBOSYLGLYCOHYDROLASE"/>
    <property type="match status" value="1"/>
</dbReference>
<dbReference type="InterPro" id="IPR036705">
    <property type="entry name" value="Ribosyl_crysJ1_sf"/>
</dbReference>
<keyword evidence="2" id="KW-0378">Hydrolase</keyword>
<dbReference type="InterPro" id="IPR005502">
    <property type="entry name" value="Ribosyl_crysJ1"/>
</dbReference>
<evidence type="ECO:0000313" key="3">
    <source>
        <dbReference type="EMBL" id="QHT13155.1"/>
    </source>
</evidence>
<dbReference type="AlphaFoldDB" id="A0A6C0DC15"/>
<accession>A0A6C0DC15</accession>
<dbReference type="SUPFAM" id="SSF101478">
    <property type="entry name" value="ADP-ribosylglycohydrolase"/>
    <property type="match status" value="1"/>
</dbReference>
<evidence type="ECO:0008006" key="4">
    <source>
        <dbReference type="Google" id="ProtNLM"/>
    </source>
</evidence>
<organism evidence="3">
    <name type="scientific">viral metagenome</name>
    <dbReference type="NCBI Taxonomy" id="1070528"/>
    <lineage>
        <taxon>unclassified sequences</taxon>
        <taxon>metagenomes</taxon>
        <taxon>organismal metagenomes</taxon>
    </lineage>
</organism>
<dbReference type="PANTHER" id="PTHR16222:SF26">
    <property type="entry name" value="ADP-RIBOSYLHYDROLASE ARH1"/>
    <property type="match status" value="1"/>
</dbReference>
<reference evidence="3" key="1">
    <citation type="journal article" date="2020" name="Nature">
        <title>Giant virus diversity and host interactions through global metagenomics.</title>
        <authorList>
            <person name="Schulz F."/>
            <person name="Roux S."/>
            <person name="Paez-Espino D."/>
            <person name="Jungbluth S."/>
            <person name="Walsh D.A."/>
            <person name="Denef V.J."/>
            <person name="McMahon K.D."/>
            <person name="Konstantinidis K.T."/>
            <person name="Eloe-Fadrosh E.A."/>
            <person name="Kyrpides N.C."/>
            <person name="Woyke T."/>
        </authorList>
    </citation>
    <scope>NUCLEOTIDE SEQUENCE</scope>
    <source>
        <strain evidence="3">GVMAG-M-3300023174-131</strain>
    </source>
</reference>
<dbReference type="EMBL" id="MN739563">
    <property type="protein sequence ID" value="QHT13155.1"/>
    <property type="molecule type" value="Genomic_DNA"/>
</dbReference>
<protein>
    <recommendedName>
        <fullName evidence="4">ADP-ribosylglycohydrolase</fullName>
    </recommendedName>
</protein>
<dbReference type="Pfam" id="PF03747">
    <property type="entry name" value="ADP_ribosyl_GH"/>
    <property type="match status" value="1"/>
</dbReference>
<evidence type="ECO:0000256" key="1">
    <source>
        <dbReference type="ARBA" id="ARBA00010702"/>
    </source>
</evidence>
<name>A0A6C0DC15_9ZZZZ</name>
<dbReference type="InterPro" id="IPR050792">
    <property type="entry name" value="ADP-ribosylglycohydrolase"/>
</dbReference>
<dbReference type="Gene3D" id="1.10.4080.10">
    <property type="entry name" value="ADP-ribosylation/Crystallin J1"/>
    <property type="match status" value="1"/>
</dbReference>
<proteinExistence type="inferred from homology"/>
<comment type="similarity">
    <text evidence="1">Belongs to the ADP-ribosylglycohydrolase family.</text>
</comment>
<dbReference type="GO" id="GO:0016787">
    <property type="term" value="F:hydrolase activity"/>
    <property type="evidence" value="ECO:0007669"/>
    <property type="project" value="UniProtKB-KW"/>
</dbReference>
<evidence type="ECO:0000256" key="2">
    <source>
        <dbReference type="ARBA" id="ARBA00022801"/>
    </source>
</evidence>
<sequence length="382" mass="43885">MVNEKIEAAILLSSYLDTIGFKNGQWEFNYRRDPQNVVQAIMANFTIVNHYMALGGFNNIDITNWKSSDDTLLMMATIKALIDGGKEIDYIKRYIEIYNELVKEERVAGMTTLKSISYLKKIIQKKSDTYLDKIPFDDQMGGNGAAIRTGPIGIFYSNNIDKIISESIIASRLTHNIPMGYLGGLVSALFASYAYNGVDSWLWLDKLLELVKSGKITKYINVTDIGNKHDKEINSYFSLWYKYKEDRLQNLLNFRGKSEFIHPKERLEALSEYIPSKYFRNKDKERWYLLGASGLDSCIYAYDSLLMSLLLNERFEVDIDNPKYNAETFLFFSTLHVGDSDSTGAIAGFWFGSLLGYNGFDSNKMKQLEFYKELKKLCNNFI</sequence>